<organism evidence="1 2">
    <name type="scientific">Paramuricea clavata</name>
    <name type="common">Red gorgonian</name>
    <name type="synonym">Violescent sea-whip</name>
    <dbReference type="NCBI Taxonomy" id="317549"/>
    <lineage>
        <taxon>Eukaryota</taxon>
        <taxon>Metazoa</taxon>
        <taxon>Cnidaria</taxon>
        <taxon>Anthozoa</taxon>
        <taxon>Octocorallia</taxon>
        <taxon>Malacalcyonacea</taxon>
        <taxon>Plexauridae</taxon>
        <taxon>Paramuricea</taxon>
    </lineage>
</organism>
<evidence type="ECO:0000313" key="1">
    <source>
        <dbReference type="EMBL" id="CAB3987815.1"/>
    </source>
</evidence>
<sequence length="93" mass="10911">MASAKLPNPIATPNLKRRTDAVRKKQLQLQQMLLNPKGFLHRYMAEKKKVVKRKAVKCIQDTDRAWFGTQQGGNLRTRRKPVNKLPTIYQYYQ</sequence>
<protein>
    <submittedName>
        <fullName evidence="1">Uncharacterized protein</fullName>
    </submittedName>
</protein>
<comment type="caution">
    <text evidence="1">The sequence shown here is derived from an EMBL/GenBank/DDBJ whole genome shotgun (WGS) entry which is preliminary data.</text>
</comment>
<dbReference type="AlphaFoldDB" id="A0A7D9DL30"/>
<reference evidence="1" key="1">
    <citation type="submission" date="2020-04" db="EMBL/GenBank/DDBJ databases">
        <authorList>
            <person name="Alioto T."/>
            <person name="Alioto T."/>
            <person name="Gomez Garrido J."/>
        </authorList>
    </citation>
    <scope>NUCLEOTIDE SEQUENCE</scope>
    <source>
        <strain evidence="1">A484AB</strain>
    </source>
</reference>
<keyword evidence="2" id="KW-1185">Reference proteome</keyword>
<gene>
    <name evidence="1" type="ORF">PACLA_8A011525</name>
</gene>
<proteinExistence type="predicted"/>
<dbReference type="EMBL" id="CACRXK020001238">
    <property type="protein sequence ID" value="CAB3987815.1"/>
    <property type="molecule type" value="Genomic_DNA"/>
</dbReference>
<name>A0A7D9DL30_PARCT</name>
<accession>A0A7D9DL30</accession>
<dbReference type="Proteomes" id="UP001152795">
    <property type="component" value="Unassembled WGS sequence"/>
</dbReference>
<evidence type="ECO:0000313" key="2">
    <source>
        <dbReference type="Proteomes" id="UP001152795"/>
    </source>
</evidence>